<evidence type="ECO:0000313" key="3">
    <source>
        <dbReference type="Proteomes" id="UP000019374"/>
    </source>
</evidence>
<accession>T5A011</accession>
<dbReference type="EMBL" id="KE654154">
    <property type="protein sequence ID" value="EQK98724.1"/>
    <property type="molecule type" value="Genomic_DNA"/>
</dbReference>
<evidence type="ECO:0000313" key="2">
    <source>
        <dbReference type="EMBL" id="EQK98724.1"/>
    </source>
</evidence>
<sequence length="216" mass="22887">MEFNYTQFYDPGIMASRFEMGGGSGDESPSSSQQCFQSEPLSRGASSHGSSQGSSTMTSPVFDSVQYASYALSQLSASPETESRLLLPTSPGASGSYSPDLERDMASPTRHPDDRHNRQNLSLTVCPVLIPGVTIPSAASIPAVWQDPLNGAQTSIGITSTVTPRTLSKSPSSVTMPDVHAAWILSTGWITFGITYESTTRRTLRSEAAAARTTAG</sequence>
<name>T5A011_OPHSC</name>
<protein>
    <submittedName>
        <fullName evidence="2">Uncharacterized protein</fullName>
    </submittedName>
</protein>
<feature type="region of interest" description="Disordered" evidence="1">
    <location>
        <begin position="17"/>
        <end position="59"/>
    </location>
</feature>
<feature type="compositionally biased region" description="Low complexity" evidence="1">
    <location>
        <begin position="42"/>
        <end position="55"/>
    </location>
</feature>
<reference evidence="2 3" key="1">
    <citation type="journal article" date="2013" name="Chin. Sci. Bull.">
        <title>Genome survey uncovers the secrets of sex and lifestyle in caterpillar fungus.</title>
        <authorList>
            <person name="Hu X."/>
            <person name="Zhang Y."/>
            <person name="Xiao G."/>
            <person name="Zheng P."/>
            <person name="Xia Y."/>
            <person name="Zhang X."/>
            <person name="St Leger R.J."/>
            <person name="Liu X."/>
            <person name="Wang C."/>
        </authorList>
    </citation>
    <scope>NUCLEOTIDE SEQUENCE [LARGE SCALE GENOMIC DNA]</scope>
    <source>
        <strain evidence="3">Co18 / CGMCC 3.14243</strain>
        <tissue evidence="2">Fruit-body</tissue>
    </source>
</reference>
<organism evidence="2 3">
    <name type="scientific">Ophiocordyceps sinensis (strain Co18 / CGMCC 3.14243)</name>
    <name type="common">Yarsagumba caterpillar fungus</name>
    <name type="synonym">Hirsutella sinensis</name>
    <dbReference type="NCBI Taxonomy" id="911162"/>
    <lineage>
        <taxon>Eukaryota</taxon>
        <taxon>Fungi</taxon>
        <taxon>Dikarya</taxon>
        <taxon>Ascomycota</taxon>
        <taxon>Pezizomycotina</taxon>
        <taxon>Sordariomycetes</taxon>
        <taxon>Hypocreomycetidae</taxon>
        <taxon>Hypocreales</taxon>
        <taxon>Ophiocordycipitaceae</taxon>
        <taxon>Ophiocordyceps</taxon>
    </lineage>
</organism>
<evidence type="ECO:0000256" key="1">
    <source>
        <dbReference type="SAM" id="MobiDB-lite"/>
    </source>
</evidence>
<dbReference type="AlphaFoldDB" id="T5A011"/>
<dbReference type="Proteomes" id="UP000019374">
    <property type="component" value="Unassembled WGS sequence"/>
</dbReference>
<feature type="compositionally biased region" description="Basic and acidic residues" evidence="1">
    <location>
        <begin position="100"/>
        <end position="117"/>
    </location>
</feature>
<feature type="region of interest" description="Disordered" evidence="1">
    <location>
        <begin position="80"/>
        <end position="119"/>
    </location>
</feature>
<dbReference type="HOGENOM" id="CLU_1277960_0_0_1"/>
<gene>
    <name evidence="2" type="ORF">OCS_05564</name>
</gene>
<proteinExistence type="predicted"/>